<evidence type="ECO:0000313" key="4">
    <source>
        <dbReference type="Proteomes" id="UP000509626"/>
    </source>
</evidence>
<keyword evidence="4" id="KW-1185">Reference proteome</keyword>
<dbReference type="KEGG" id="halu:HUG12_16435"/>
<evidence type="ECO:0000259" key="2">
    <source>
        <dbReference type="Pfam" id="PF23994"/>
    </source>
</evidence>
<keyword evidence="1" id="KW-1133">Transmembrane helix</keyword>
<dbReference type="Proteomes" id="UP000509626">
    <property type="component" value="Chromosome"/>
</dbReference>
<reference evidence="3 4" key="1">
    <citation type="submission" date="2020-06" db="EMBL/GenBank/DDBJ databases">
        <title>NJ-3-1, isolated from saline soil.</title>
        <authorList>
            <person name="Cui H.L."/>
            <person name="Shi X."/>
        </authorList>
    </citation>
    <scope>NUCLEOTIDE SEQUENCE [LARGE SCALE GENOMIC DNA]</scope>
    <source>
        <strain evidence="3 4">NJ-3-1</strain>
    </source>
</reference>
<dbReference type="InterPro" id="IPR055736">
    <property type="entry name" value="DUF7312"/>
</dbReference>
<evidence type="ECO:0000256" key="1">
    <source>
        <dbReference type="SAM" id="Phobius"/>
    </source>
</evidence>
<sequence length="58" mass="6332">MEDDPDGEWRFELDEVDENGIVQPEAEPVEPESVELENALFVAVGAFGTLLVVLSATL</sequence>
<proteinExistence type="predicted"/>
<keyword evidence="1" id="KW-0472">Membrane</keyword>
<dbReference type="EMBL" id="CP058579">
    <property type="protein sequence ID" value="QLG63232.1"/>
    <property type="molecule type" value="Genomic_DNA"/>
</dbReference>
<dbReference type="RefSeq" id="WP_179269817.1">
    <property type="nucleotide sequence ID" value="NZ_CP058579.1"/>
</dbReference>
<accession>A0A7D5LC44</accession>
<feature type="transmembrane region" description="Helical" evidence="1">
    <location>
        <begin position="39"/>
        <end position="57"/>
    </location>
</feature>
<feature type="domain" description="DUF7312" evidence="2">
    <location>
        <begin position="6"/>
        <end position="55"/>
    </location>
</feature>
<organism evidence="3 4">
    <name type="scientific">Halorarum salinum</name>
    <dbReference type="NCBI Taxonomy" id="2743089"/>
    <lineage>
        <taxon>Archaea</taxon>
        <taxon>Methanobacteriati</taxon>
        <taxon>Methanobacteriota</taxon>
        <taxon>Stenosarchaea group</taxon>
        <taxon>Halobacteria</taxon>
        <taxon>Halobacteriales</taxon>
        <taxon>Haloferacaceae</taxon>
        <taxon>Halorarum</taxon>
    </lineage>
</organism>
<dbReference type="Pfam" id="PF23994">
    <property type="entry name" value="DUF7312"/>
    <property type="match status" value="1"/>
</dbReference>
<keyword evidence="1" id="KW-0812">Transmembrane</keyword>
<dbReference type="GeneID" id="56039080"/>
<dbReference type="AlphaFoldDB" id="A0A7D5LC44"/>
<name>A0A7D5LC44_9EURY</name>
<protein>
    <recommendedName>
        <fullName evidence="2">DUF7312 domain-containing protein</fullName>
    </recommendedName>
</protein>
<gene>
    <name evidence="3" type="ORF">HUG12_16435</name>
</gene>
<evidence type="ECO:0000313" key="3">
    <source>
        <dbReference type="EMBL" id="QLG63232.1"/>
    </source>
</evidence>